<dbReference type="AlphaFoldDB" id="A0A1D8GCP0"/>
<reference evidence="1 2" key="1">
    <citation type="submission" date="2016-09" db="EMBL/GenBank/DDBJ databases">
        <title>Genomic analysis reveals versatility of anaerobic energy metabolism of Geosporobacter ferrireducens IRF9 of phylum Firmicutes.</title>
        <authorList>
            <person name="Kim S.-J."/>
        </authorList>
    </citation>
    <scope>NUCLEOTIDE SEQUENCE [LARGE SCALE GENOMIC DNA]</scope>
    <source>
        <strain evidence="1 2">IRF9</strain>
    </source>
</reference>
<dbReference type="OrthoDB" id="9788304at2"/>
<protein>
    <recommendedName>
        <fullName evidence="3">Zinc-ribbon domain-containing protein</fullName>
    </recommendedName>
</protein>
<dbReference type="Proteomes" id="UP000095743">
    <property type="component" value="Chromosome"/>
</dbReference>
<evidence type="ECO:0000313" key="2">
    <source>
        <dbReference type="Proteomes" id="UP000095743"/>
    </source>
</evidence>
<gene>
    <name evidence="1" type="ORF">Gferi_03115</name>
</gene>
<dbReference type="EMBL" id="CP017269">
    <property type="protein sequence ID" value="AOT68675.1"/>
    <property type="molecule type" value="Genomic_DNA"/>
</dbReference>
<dbReference type="RefSeq" id="WP_069974251.1">
    <property type="nucleotide sequence ID" value="NZ_CP017269.1"/>
</dbReference>
<accession>A0A1D8GCP0</accession>
<proteinExistence type="predicted"/>
<dbReference type="KEGG" id="gfe:Gferi_03115"/>
<evidence type="ECO:0008006" key="3">
    <source>
        <dbReference type="Google" id="ProtNLM"/>
    </source>
</evidence>
<sequence>MDFFNKLGQKISEGGRVLSDTTDKLLEIADNKLEINRIESEINEIKMFIGELVFKNYLGNNVPPALIQEKCEELERLFQEIARIRGRLDQMRGVTYCRRCGGQVKGGEGFCQNCGYRVN</sequence>
<evidence type="ECO:0000313" key="1">
    <source>
        <dbReference type="EMBL" id="AOT68675.1"/>
    </source>
</evidence>
<dbReference type="STRING" id="1424294.Gferi_03115"/>
<organism evidence="1 2">
    <name type="scientific">Geosporobacter ferrireducens</name>
    <dbReference type="NCBI Taxonomy" id="1424294"/>
    <lineage>
        <taxon>Bacteria</taxon>
        <taxon>Bacillati</taxon>
        <taxon>Bacillota</taxon>
        <taxon>Clostridia</taxon>
        <taxon>Peptostreptococcales</taxon>
        <taxon>Thermotaleaceae</taxon>
        <taxon>Geosporobacter</taxon>
    </lineage>
</organism>
<keyword evidence="2" id="KW-1185">Reference proteome</keyword>
<name>A0A1D8GCP0_9FIRM</name>